<evidence type="ECO:0000256" key="1">
    <source>
        <dbReference type="ARBA" id="ARBA00022441"/>
    </source>
</evidence>
<keyword evidence="3" id="KW-1185">Reference proteome</keyword>
<dbReference type="InterPro" id="IPR015915">
    <property type="entry name" value="Kelch-typ_b-propeller"/>
</dbReference>
<dbReference type="FunFam" id="2.120.10.80:FF:000134">
    <property type="entry name" value="Kelch domain-containing protein, putative"/>
    <property type="match status" value="1"/>
</dbReference>
<dbReference type="AlphaFoldDB" id="A0ABD0K8Y3"/>
<dbReference type="Pfam" id="PF01344">
    <property type="entry name" value="Kelch_1"/>
    <property type="match status" value="1"/>
</dbReference>
<reference evidence="2 3" key="1">
    <citation type="journal article" date="2023" name="Sci. Data">
        <title>Genome assembly of the Korean intertidal mud-creeper Batillaria attramentaria.</title>
        <authorList>
            <person name="Patra A.K."/>
            <person name="Ho P.T."/>
            <person name="Jun S."/>
            <person name="Lee S.J."/>
            <person name="Kim Y."/>
            <person name="Won Y.J."/>
        </authorList>
    </citation>
    <scope>NUCLEOTIDE SEQUENCE [LARGE SCALE GENOMIC DNA]</scope>
    <source>
        <strain evidence="2">Wonlab-2016</strain>
    </source>
</reference>
<dbReference type="Pfam" id="PF24681">
    <property type="entry name" value="Kelch_KLHDC2_KLHL20_DRC7"/>
    <property type="match status" value="1"/>
</dbReference>
<dbReference type="PANTHER" id="PTHR46461:SF1">
    <property type="entry name" value="KELCH DOMAIN-CONTAINING PROTEIN 3"/>
    <property type="match status" value="1"/>
</dbReference>
<keyword evidence="1" id="KW-0880">Kelch repeat</keyword>
<name>A0ABD0K8Y3_9CAEN</name>
<proteinExistence type="predicted"/>
<dbReference type="SMART" id="SM00612">
    <property type="entry name" value="Kelch"/>
    <property type="match status" value="2"/>
</dbReference>
<dbReference type="SUPFAM" id="SSF117281">
    <property type="entry name" value="Kelch motif"/>
    <property type="match status" value="1"/>
</dbReference>
<dbReference type="EMBL" id="JACVVK020000225">
    <property type="protein sequence ID" value="KAK7483538.1"/>
    <property type="molecule type" value="Genomic_DNA"/>
</dbReference>
<evidence type="ECO:0000313" key="2">
    <source>
        <dbReference type="EMBL" id="KAK7483538.1"/>
    </source>
</evidence>
<dbReference type="Gene3D" id="2.120.10.80">
    <property type="entry name" value="Kelch-type beta propeller"/>
    <property type="match status" value="2"/>
</dbReference>
<gene>
    <name evidence="2" type="ORF">BaRGS_00025212</name>
</gene>
<dbReference type="InterPro" id="IPR006652">
    <property type="entry name" value="Kelch_1"/>
</dbReference>
<protein>
    <recommendedName>
        <fullName evidence="4">Kelch domain-containing protein 3</fullName>
    </recommendedName>
</protein>
<dbReference type="Proteomes" id="UP001519460">
    <property type="component" value="Unassembled WGS sequence"/>
</dbReference>
<evidence type="ECO:0008006" key="4">
    <source>
        <dbReference type="Google" id="ProtNLM"/>
    </source>
</evidence>
<organism evidence="2 3">
    <name type="scientific">Batillaria attramentaria</name>
    <dbReference type="NCBI Taxonomy" id="370345"/>
    <lineage>
        <taxon>Eukaryota</taxon>
        <taxon>Metazoa</taxon>
        <taxon>Spiralia</taxon>
        <taxon>Lophotrochozoa</taxon>
        <taxon>Mollusca</taxon>
        <taxon>Gastropoda</taxon>
        <taxon>Caenogastropoda</taxon>
        <taxon>Sorbeoconcha</taxon>
        <taxon>Cerithioidea</taxon>
        <taxon>Batillariidae</taxon>
        <taxon>Batillaria</taxon>
    </lineage>
</organism>
<dbReference type="InterPro" id="IPR052637">
    <property type="entry name" value="KLHDC3-like"/>
</dbReference>
<evidence type="ECO:0000313" key="3">
    <source>
        <dbReference type="Proteomes" id="UP001519460"/>
    </source>
</evidence>
<accession>A0ABD0K8Y3</accession>
<dbReference type="PANTHER" id="PTHR46461">
    <property type="entry name" value="KELCH DOMAIN-CONTAINING PROTEIN 3"/>
    <property type="match status" value="1"/>
</dbReference>
<sequence length="386" mass="43760">MPTWTVHLEGGPRRVNHAAIAVGEKVYSFGGYCTGDDYENTRPIDVHVLNTVSFRWCKLPLPDNYHFNESTNIPYQRYGHTAVPYKDCAYIWGGRNDKDGACAVLFRFDTDTLTWSRMKVEGEVPGARDGHSACVVGDKMYIFGGYEEEIDRFSNDIHYLDFTTWTWSGMIHVKGKPAMWRDFHTASTIGNTVYIFGGRSDVGGNQFTNREIYENIIYTFNTLTNTWDYVLTRGRKPIGRRSHSTFEVDGCLYVFGGYNGLMDEHFADLFKFDPVRREWSIVLANGEGPCPRRRQCCCVIGSRVFLFGGTSPGGRRNELGPTSEQDLVDHSDLHVLDFSPSLKTLCLLATLEHKLDSSCLPQNLRWELKAMTTNNTITRSLNNTSG</sequence>
<comment type="caution">
    <text evidence="2">The sequence shown here is derived from an EMBL/GenBank/DDBJ whole genome shotgun (WGS) entry which is preliminary data.</text>
</comment>